<keyword evidence="11" id="KW-1185">Reference proteome</keyword>
<dbReference type="InterPro" id="IPR036291">
    <property type="entry name" value="NAD(P)-bd_dom_sf"/>
</dbReference>
<dbReference type="CDD" id="cd05246">
    <property type="entry name" value="dTDP_GD_SDR_e"/>
    <property type="match status" value="1"/>
</dbReference>
<dbReference type="PANTHER" id="PTHR43000">
    <property type="entry name" value="DTDP-D-GLUCOSE 4,6-DEHYDRATASE-RELATED"/>
    <property type="match status" value="1"/>
</dbReference>
<evidence type="ECO:0000313" key="10">
    <source>
        <dbReference type="EMBL" id="MBB6049419.1"/>
    </source>
</evidence>
<evidence type="ECO:0000313" key="11">
    <source>
        <dbReference type="Proteomes" id="UP000520814"/>
    </source>
</evidence>
<evidence type="ECO:0000256" key="4">
    <source>
        <dbReference type="ARBA" id="ARBA00011990"/>
    </source>
</evidence>
<evidence type="ECO:0000256" key="7">
    <source>
        <dbReference type="ARBA" id="ARBA00023239"/>
    </source>
</evidence>
<organism evidence="10 11">
    <name type="scientific">Armatimonas rosea</name>
    <dbReference type="NCBI Taxonomy" id="685828"/>
    <lineage>
        <taxon>Bacteria</taxon>
        <taxon>Bacillati</taxon>
        <taxon>Armatimonadota</taxon>
        <taxon>Armatimonadia</taxon>
        <taxon>Armatimonadales</taxon>
        <taxon>Armatimonadaceae</taxon>
        <taxon>Armatimonas</taxon>
    </lineage>
</organism>
<dbReference type="GO" id="GO:0008460">
    <property type="term" value="F:dTDP-glucose 4,6-dehydratase activity"/>
    <property type="evidence" value="ECO:0007669"/>
    <property type="project" value="UniProtKB-EC"/>
</dbReference>
<name>A0A7W9SNI3_ARMRO</name>
<dbReference type="Gene3D" id="3.90.25.10">
    <property type="entry name" value="UDP-galactose 4-epimerase, domain 1"/>
    <property type="match status" value="1"/>
</dbReference>
<keyword evidence="7 8" id="KW-0456">Lyase</keyword>
<comment type="caution">
    <text evidence="10">The sequence shown here is derived from an EMBL/GenBank/DDBJ whole genome shotgun (WGS) entry which is preliminary data.</text>
</comment>
<evidence type="ECO:0000256" key="2">
    <source>
        <dbReference type="ARBA" id="ARBA00001911"/>
    </source>
</evidence>
<sequence length="334" mass="37976">MKRFLVTGGAGFIGSNFVRYFLNKYPDYTVWVLDALTYAGNTDNFHDLWDNPRFAFFQGRIEDAALVDNLARNVDCIINFAAESHNDRAILDPETAQKTNFNGVGVLLEAARKHQHVRFHQVSTDEVYGSTDGEFKEGDPLEPNQPYSAAKAGGELLVRAYNVTFGLNTIVTRGSNTFGPYHYPEKLIPLMITNAMQDIPLPVYGDGKQVRDWMWVLDHCIGVDIALHQGKAGEIYNVGGGSERHNIDVVKGILAALGKPETLIRYVTDRPGHDRRYSLNTEKMEALGFAPRRDFEVLLEQTVKWYVDNEAWWRKIKASDDYQNFTKKWYGDRK</sequence>
<dbReference type="EMBL" id="JACHGW010000001">
    <property type="protein sequence ID" value="MBB6049419.1"/>
    <property type="molecule type" value="Genomic_DNA"/>
</dbReference>
<comment type="similarity">
    <text evidence="3 8">Belongs to the NAD(P)-dependent epimerase/dehydratase family. dTDP-glucose dehydratase subfamily.</text>
</comment>
<reference evidence="10 11" key="1">
    <citation type="submission" date="2020-08" db="EMBL/GenBank/DDBJ databases">
        <title>Genomic Encyclopedia of Type Strains, Phase IV (KMG-IV): sequencing the most valuable type-strain genomes for metagenomic binning, comparative biology and taxonomic classification.</title>
        <authorList>
            <person name="Goeker M."/>
        </authorList>
    </citation>
    <scope>NUCLEOTIDE SEQUENCE [LARGE SCALE GENOMIC DNA]</scope>
    <source>
        <strain evidence="10 11">DSM 23562</strain>
    </source>
</reference>
<dbReference type="InterPro" id="IPR016040">
    <property type="entry name" value="NAD(P)-bd_dom"/>
</dbReference>
<comment type="cofactor">
    <cofactor evidence="2 8">
        <name>NAD(+)</name>
        <dbReference type="ChEBI" id="CHEBI:57540"/>
    </cofactor>
</comment>
<evidence type="ECO:0000256" key="6">
    <source>
        <dbReference type="ARBA" id="ARBA00023027"/>
    </source>
</evidence>
<dbReference type="InterPro" id="IPR005888">
    <property type="entry name" value="dTDP_Gluc_deHydtase"/>
</dbReference>
<dbReference type="GO" id="GO:0009225">
    <property type="term" value="P:nucleotide-sugar metabolic process"/>
    <property type="evidence" value="ECO:0007669"/>
    <property type="project" value="InterPro"/>
</dbReference>
<comment type="catalytic activity">
    <reaction evidence="1 8">
        <text>dTDP-alpha-D-glucose = dTDP-4-dehydro-6-deoxy-alpha-D-glucose + H2O</text>
        <dbReference type="Rhea" id="RHEA:17221"/>
        <dbReference type="ChEBI" id="CHEBI:15377"/>
        <dbReference type="ChEBI" id="CHEBI:57477"/>
        <dbReference type="ChEBI" id="CHEBI:57649"/>
        <dbReference type="EC" id="4.2.1.46"/>
    </reaction>
</comment>
<protein>
    <recommendedName>
        <fullName evidence="5 8">dTDP-glucose 4,6-dehydratase</fullName>
        <ecNumber evidence="4 8">4.2.1.46</ecNumber>
    </recommendedName>
</protein>
<evidence type="ECO:0000256" key="5">
    <source>
        <dbReference type="ARBA" id="ARBA00016977"/>
    </source>
</evidence>
<dbReference type="Pfam" id="PF16363">
    <property type="entry name" value="GDP_Man_Dehyd"/>
    <property type="match status" value="1"/>
</dbReference>
<dbReference type="Gene3D" id="3.40.50.720">
    <property type="entry name" value="NAD(P)-binding Rossmann-like Domain"/>
    <property type="match status" value="1"/>
</dbReference>
<evidence type="ECO:0000256" key="3">
    <source>
        <dbReference type="ARBA" id="ARBA00008178"/>
    </source>
</evidence>
<evidence type="ECO:0000259" key="9">
    <source>
        <dbReference type="Pfam" id="PF16363"/>
    </source>
</evidence>
<proteinExistence type="inferred from homology"/>
<feature type="domain" description="NAD(P)-binding" evidence="9">
    <location>
        <begin position="5"/>
        <end position="302"/>
    </location>
</feature>
<dbReference type="EC" id="4.2.1.46" evidence="4 8"/>
<dbReference type="SUPFAM" id="SSF51735">
    <property type="entry name" value="NAD(P)-binding Rossmann-fold domains"/>
    <property type="match status" value="1"/>
</dbReference>
<evidence type="ECO:0000256" key="1">
    <source>
        <dbReference type="ARBA" id="ARBA00001539"/>
    </source>
</evidence>
<evidence type="ECO:0000256" key="8">
    <source>
        <dbReference type="RuleBase" id="RU004473"/>
    </source>
</evidence>
<dbReference type="RefSeq" id="WP_184193025.1">
    <property type="nucleotide sequence ID" value="NZ_JACHGW010000001.1"/>
</dbReference>
<dbReference type="Proteomes" id="UP000520814">
    <property type="component" value="Unassembled WGS sequence"/>
</dbReference>
<gene>
    <name evidence="10" type="ORF">HNQ39_001181</name>
</gene>
<keyword evidence="6" id="KW-0520">NAD</keyword>
<dbReference type="NCBIfam" id="TIGR01181">
    <property type="entry name" value="dTDP_gluc_dehyt"/>
    <property type="match status" value="1"/>
</dbReference>
<accession>A0A7W9SNI3</accession>
<dbReference type="AlphaFoldDB" id="A0A7W9SNI3"/>